<dbReference type="EMBL" id="CP001029">
    <property type="protein sequence ID" value="ACB81902.1"/>
    <property type="molecule type" value="Genomic_DNA"/>
</dbReference>
<dbReference type="OrthoDB" id="8023136at2"/>
<keyword evidence="1" id="KW-0812">Transmembrane</keyword>
<gene>
    <name evidence="2" type="ordered locus">Mpop_3763</name>
</gene>
<feature type="transmembrane region" description="Helical" evidence="1">
    <location>
        <begin position="7"/>
        <end position="28"/>
    </location>
</feature>
<sequence length="61" mass="6437">MQKLAILLEIVMLILLGIALSAVGLYVLEVAFGVPLEQKDPAPADRAGLITRRQVGAGLPL</sequence>
<dbReference type="RefSeq" id="WP_012455610.1">
    <property type="nucleotide sequence ID" value="NC_010725.1"/>
</dbReference>
<name>B1Z8M2_METPB</name>
<dbReference type="HOGENOM" id="CLU_2917377_0_0_5"/>
<dbReference type="KEGG" id="mpo:Mpop_3763"/>
<organism evidence="2 3">
    <name type="scientific">Methylorubrum populi (strain ATCC BAA-705 / NCIMB 13946 / BJ001)</name>
    <name type="common">Methylobacterium populi</name>
    <dbReference type="NCBI Taxonomy" id="441620"/>
    <lineage>
        <taxon>Bacteria</taxon>
        <taxon>Pseudomonadati</taxon>
        <taxon>Pseudomonadota</taxon>
        <taxon>Alphaproteobacteria</taxon>
        <taxon>Hyphomicrobiales</taxon>
        <taxon>Methylobacteriaceae</taxon>
        <taxon>Methylorubrum</taxon>
    </lineage>
</organism>
<keyword evidence="1" id="KW-1133">Transmembrane helix</keyword>
<accession>B1Z8M2</accession>
<dbReference type="Proteomes" id="UP000007136">
    <property type="component" value="Chromosome"/>
</dbReference>
<evidence type="ECO:0000313" key="3">
    <source>
        <dbReference type="Proteomes" id="UP000007136"/>
    </source>
</evidence>
<dbReference type="AlphaFoldDB" id="B1Z8M2"/>
<evidence type="ECO:0000313" key="2">
    <source>
        <dbReference type="EMBL" id="ACB81902.1"/>
    </source>
</evidence>
<evidence type="ECO:0000256" key="1">
    <source>
        <dbReference type="SAM" id="Phobius"/>
    </source>
</evidence>
<reference evidence="2" key="1">
    <citation type="submission" date="2008-04" db="EMBL/GenBank/DDBJ databases">
        <title>Complete sequence of chromosome of Methylobacterium populi BJ001.</title>
        <authorList>
            <consortium name="US DOE Joint Genome Institute"/>
            <person name="Copeland A."/>
            <person name="Lucas S."/>
            <person name="Lapidus A."/>
            <person name="Glavina del Rio T."/>
            <person name="Dalin E."/>
            <person name="Tice H."/>
            <person name="Bruce D."/>
            <person name="Goodwin L."/>
            <person name="Pitluck S."/>
            <person name="Chertkov O."/>
            <person name="Brettin T."/>
            <person name="Detter J.C."/>
            <person name="Han C."/>
            <person name="Kuske C.R."/>
            <person name="Schmutz J."/>
            <person name="Larimer F."/>
            <person name="Land M."/>
            <person name="Hauser L."/>
            <person name="Kyrpides N."/>
            <person name="Mikhailova N."/>
            <person name="Marx C."/>
            <person name="Richardson P."/>
        </authorList>
    </citation>
    <scope>NUCLEOTIDE SEQUENCE [LARGE SCALE GENOMIC DNA]</scope>
    <source>
        <strain evidence="2">BJ001</strain>
    </source>
</reference>
<proteinExistence type="predicted"/>
<keyword evidence="1" id="KW-0472">Membrane</keyword>
<protein>
    <submittedName>
        <fullName evidence="2">Uncharacterized protein</fullName>
    </submittedName>
</protein>